<evidence type="ECO:0000313" key="4">
    <source>
        <dbReference type="Proteomes" id="UP000305874"/>
    </source>
</evidence>
<reference evidence="1 3" key="1">
    <citation type="journal article" date="2015" name="BMC Genomics">
        <title>Genome mining reveals unlocked bioactive potential of marine Gram-negative bacteria.</title>
        <authorList>
            <person name="Machado H."/>
            <person name="Sonnenschein E.C."/>
            <person name="Melchiorsen J."/>
            <person name="Gram L."/>
        </authorList>
    </citation>
    <scope>NUCLEOTIDE SEQUENCE [LARGE SCALE GENOMIC DNA]</scope>
    <source>
        <strain evidence="1 3">S3137</strain>
    </source>
</reference>
<dbReference type="InterPro" id="IPR015078">
    <property type="entry name" value="DP-EP"/>
</dbReference>
<protein>
    <submittedName>
        <fullName evidence="1">Uncharacterized protein</fullName>
    </submittedName>
</protein>
<evidence type="ECO:0000313" key="2">
    <source>
        <dbReference type="EMBL" id="TMP88812.1"/>
    </source>
</evidence>
<accession>A0A0F4PQT2</accession>
<dbReference type="Proteomes" id="UP000033664">
    <property type="component" value="Unassembled WGS sequence"/>
</dbReference>
<dbReference type="PATRIC" id="fig|151081.8.peg.1642"/>
<keyword evidence="3" id="KW-1185">Reference proteome</keyword>
<organism evidence="1 3">
    <name type="scientific">Pseudoalteromonas ruthenica</name>
    <dbReference type="NCBI Taxonomy" id="151081"/>
    <lineage>
        <taxon>Bacteria</taxon>
        <taxon>Pseudomonadati</taxon>
        <taxon>Pseudomonadota</taxon>
        <taxon>Gammaproteobacteria</taxon>
        <taxon>Alteromonadales</taxon>
        <taxon>Pseudoalteromonadaceae</taxon>
        <taxon>Pseudoalteromonas</taxon>
    </lineage>
</organism>
<evidence type="ECO:0000313" key="3">
    <source>
        <dbReference type="Proteomes" id="UP000033664"/>
    </source>
</evidence>
<dbReference type="Pfam" id="PF08985">
    <property type="entry name" value="DP-EP"/>
    <property type="match status" value="1"/>
</dbReference>
<reference evidence="2 4" key="2">
    <citation type="submission" date="2017-12" db="EMBL/GenBank/DDBJ databases">
        <authorList>
            <person name="Paulsen S."/>
            <person name="Gram L.K."/>
        </authorList>
    </citation>
    <scope>NUCLEOTIDE SEQUENCE [LARGE SCALE GENOMIC DNA]</scope>
    <source>
        <strain evidence="2 4">S2897</strain>
    </source>
</reference>
<dbReference type="Proteomes" id="UP000305874">
    <property type="component" value="Unassembled WGS sequence"/>
</dbReference>
<dbReference type="eggNOG" id="ENOG50332BN">
    <property type="taxonomic scope" value="Bacteria"/>
</dbReference>
<dbReference type="EMBL" id="JXXZ01000002">
    <property type="protein sequence ID" value="KJZ01804.1"/>
    <property type="molecule type" value="Genomic_DNA"/>
</dbReference>
<dbReference type="GeneID" id="58227320"/>
<reference evidence="2" key="4">
    <citation type="submission" date="2019-09" db="EMBL/GenBank/DDBJ databases">
        <title>Co-occurence of chitin degradation, pigmentation and bioactivity in marine Pseudoalteromonas.</title>
        <authorList>
            <person name="Sonnenschein E.C."/>
            <person name="Bech P.K."/>
        </authorList>
    </citation>
    <scope>NUCLEOTIDE SEQUENCE</scope>
    <source>
        <strain evidence="2">S2897</strain>
    </source>
</reference>
<reference evidence="4" key="3">
    <citation type="submission" date="2019-06" db="EMBL/GenBank/DDBJ databases">
        <title>Co-occurence of chitin degradation, pigmentation and bioactivity in marine Pseudoalteromonas.</title>
        <authorList>
            <person name="Sonnenschein E.C."/>
            <person name="Bech P.K."/>
        </authorList>
    </citation>
    <scope>NUCLEOTIDE SEQUENCE [LARGE SCALE GENOMIC DNA]</scope>
    <source>
        <strain evidence="4">S2897</strain>
    </source>
</reference>
<comment type="caution">
    <text evidence="1">The sequence shown here is derived from an EMBL/GenBank/DDBJ whole genome shotgun (WGS) entry which is preliminary data.</text>
</comment>
<dbReference type="OrthoDB" id="6312689at2"/>
<dbReference type="AlphaFoldDB" id="A0A0F4PQT2"/>
<name>A0A0F4PQT2_9GAMM</name>
<gene>
    <name evidence="2" type="ORF">CWC05_00200</name>
    <name evidence="1" type="ORF">TW72_02325</name>
</gene>
<dbReference type="RefSeq" id="WP_022943880.1">
    <property type="nucleotide sequence ID" value="NZ_JXXY01000006.1"/>
</dbReference>
<sequence>MSEQAPEIQVPCEPGNVSVQEQLELIPSVNEPWQTYVVVNGSKQNINGQDYPILFTNNPAHADLQPTQHAELVVTISDNDWEFFGNGVEYIKNYSNCNYNVDSSISADKKQLTLKVHQVDTTFCYGKADDSPLDQVIEVAPSSTAEPLSIGFRFTAKNTANGKYYMSQDPRVIVRRPDED</sequence>
<dbReference type="EMBL" id="PNCG01000001">
    <property type="protein sequence ID" value="TMP88812.1"/>
    <property type="molecule type" value="Genomic_DNA"/>
</dbReference>
<evidence type="ECO:0000313" key="1">
    <source>
        <dbReference type="EMBL" id="KJZ01804.1"/>
    </source>
</evidence>
<proteinExistence type="predicted"/>